<dbReference type="AlphaFoldDB" id="A0A0S3UJ73"/>
<gene>
    <name evidence="2" type="primary">adpF</name>
    <name evidence="2" type="ORF">PIOMA14_I_1057</name>
</gene>
<dbReference type="STRING" id="28131.BWX40_03575"/>
<protein>
    <submittedName>
        <fullName evidence="2">Adhesin in prevotella AdpF/ leucine-rich repeat protein</fullName>
    </submittedName>
</protein>
<accession>A0A0S3UJ73</accession>
<dbReference type="SUPFAM" id="SSF52058">
    <property type="entry name" value="L domain-like"/>
    <property type="match status" value="1"/>
</dbReference>
<sequence>MKKQHILIFLIAVCAQLSAFASVLEKETLVKGTAKLNGTDIPIWFNITGEGIAEVGNGKNAAISQYSVGKLIIPASFTNAAENRQYKITKVGDFAFSLCDKLTEVVLEEGITEIGEQTFFGCNALLNIGYPASLTTIGRGAFRGCRNLKHTNLPANLATIGQETFAENQFADNTIVIPNKITTIPLASFENSKLQIVVLPPSLTSIEEYAFLHSEDCDFYMFDGTTAPTVNEKSVNQKGHWYATNPEIYAANNFCKGLLPISAMIPQKEFIAEGVTYKVIKEGEYPGFFTASVHKKSDETTWSHTFSKLKENVLNNSFAGKWKPTFRVNGITPNFFAGEDIEKLHHIALPTNIEAAQAKNAFAQCKALVSLDLSKLKPLEKNESDELLSGLPENTVVYAPKGQTNEHRAYNTVLTADNGERHTSHFKINIDDNFNELAMKGNMNYYLPHKFMADKATFNRSSFQKKKKETLVLPFTAKPSGKAFAFSKMQGENGAKETIVFSIEEEMQANKPYIYISNGEEISANNVEVNPQIAGTAPSEATNLYGVYKADYIKKLAKSLQLEGTIYIYSSAGNEGKGAFVRAGEYAKITPFHAFFHLNSKDSETKLDVSFEGEEPTGIETPSASKDDDDNSWFNLQGIKLNSKPKKGIYIHNGKKIMIQ</sequence>
<dbReference type="Proteomes" id="UP000217431">
    <property type="component" value="Chromosome I"/>
</dbReference>
<evidence type="ECO:0000313" key="2">
    <source>
        <dbReference type="EMBL" id="BAU17565.1"/>
    </source>
</evidence>
<proteinExistence type="predicted"/>
<reference evidence="2 3" key="1">
    <citation type="journal article" date="2016" name="DNA Res.">
        <title>The complete genome sequencing of Prevotella intermedia strain OMA14 and a subsequent fine-scale, intra-species genomic comparison reveal an unusual amplification of conjugative and mobile transposons and identify a novel Prevotella-lineage-specific repeat.</title>
        <authorList>
            <person name="Naito M."/>
            <person name="Ogura Y."/>
            <person name="Itoh T."/>
            <person name="Shoji M."/>
            <person name="Okamoto M."/>
            <person name="Hayashi T."/>
            <person name="Nakayama K."/>
        </authorList>
    </citation>
    <scope>NUCLEOTIDE SEQUENCE [LARGE SCALE GENOMIC DNA]</scope>
    <source>
        <strain evidence="2 3">OMA14</strain>
    </source>
</reference>
<dbReference type="PANTHER" id="PTHR45661:SF3">
    <property type="entry name" value="IG-LIKE DOMAIN-CONTAINING PROTEIN"/>
    <property type="match status" value="1"/>
</dbReference>
<feature type="chain" id="PRO_5006619905" evidence="1">
    <location>
        <begin position="22"/>
        <end position="660"/>
    </location>
</feature>
<dbReference type="Gene3D" id="3.80.10.10">
    <property type="entry name" value="Ribonuclease Inhibitor"/>
    <property type="match status" value="1"/>
</dbReference>
<name>A0A0S3UJ73_PREIN</name>
<dbReference type="RefSeq" id="WP_096405441.1">
    <property type="nucleotide sequence ID" value="NZ_AP014597.1"/>
</dbReference>
<dbReference type="InterPro" id="IPR026906">
    <property type="entry name" value="LRR_5"/>
</dbReference>
<dbReference type="EMBL" id="AP014597">
    <property type="protein sequence ID" value="BAU17565.1"/>
    <property type="molecule type" value="Genomic_DNA"/>
</dbReference>
<organism evidence="2 3">
    <name type="scientific">Prevotella intermedia</name>
    <dbReference type="NCBI Taxonomy" id="28131"/>
    <lineage>
        <taxon>Bacteria</taxon>
        <taxon>Pseudomonadati</taxon>
        <taxon>Bacteroidota</taxon>
        <taxon>Bacteroidia</taxon>
        <taxon>Bacteroidales</taxon>
        <taxon>Prevotellaceae</taxon>
        <taxon>Prevotella</taxon>
    </lineage>
</organism>
<evidence type="ECO:0000256" key="1">
    <source>
        <dbReference type="SAM" id="SignalP"/>
    </source>
</evidence>
<evidence type="ECO:0000313" key="3">
    <source>
        <dbReference type="Proteomes" id="UP000217431"/>
    </source>
</evidence>
<dbReference type="Pfam" id="PF13306">
    <property type="entry name" value="LRR_5"/>
    <property type="match status" value="1"/>
</dbReference>
<dbReference type="PANTHER" id="PTHR45661">
    <property type="entry name" value="SURFACE ANTIGEN"/>
    <property type="match status" value="1"/>
</dbReference>
<keyword evidence="1" id="KW-0732">Signal</keyword>
<feature type="signal peptide" evidence="1">
    <location>
        <begin position="1"/>
        <end position="21"/>
    </location>
</feature>
<dbReference type="InterPro" id="IPR032675">
    <property type="entry name" value="LRR_dom_sf"/>
</dbReference>
<dbReference type="InterPro" id="IPR053139">
    <property type="entry name" value="Surface_bspA-like"/>
</dbReference>